<keyword evidence="2" id="KW-1185">Reference proteome</keyword>
<evidence type="ECO:0000313" key="1">
    <source>
        <dbReference type="EMBL" id="GAX74769.1"/>
    </source>
</evidence>
<name>A0A250WVN5_9CHLO</name>
<accession>A0A250WVN5</accession>
<organism evidence="1 2">
    <name type="scientific">Chlamydomonas eustigma</name>
    <dbReference type="NCBI Taxonomy" id="1157962"/>
    <lineage>
        <taxon>Eukaryota</taxon>
        <taxon>Viridiplantae</taxon>
        <taxon>Chlorophyta</taxon>
        <taxon>core chlorophytes</taxon>
        <taxon>Chlorophyceae</taxon>
        <taxon>CS clade</taxon>
        <taxon>Chlamydomonadales</taxon>
        <taxon>Chlamydomonadaceae</taxon>
        <taxon>Chlamydomonas</taxon>
    </lineage>
</organism>
<evidence type="ECO:0008006" key="3">
    <source>
        <dbReference type="Google" id="ProtNLM"/>
    </source>
</evidence>
<sequence length="130" mass="14807">MDVTVYYLGFKVHSAQGDLCASLPCPIFPGVMQFNMSFTMSSYAPPGVYTLKLIASQSPLNPLLQESMQENHHRSERRRTSSYLEKVGFFLRTPIQWSRLSQMGFKRNADASACNEAHELFCVEFQFSPQ</sequence>
<comment type="caution">
    <text evidence="1">The sequence shown here is derived from an EMBL/GenBank/DDBJ whole genome shotgun (WGS) entry which is preliminary data.</text>
</comment>
<gene>
    <name evidence="1" type="ORF">CEUSTIGMA_g2216.t1</name>
</gene>
<reference evidence="1 2" key="1">
    <citation type="submission" date="2017-08" db="EMBL/GenBank/DDBJ databases">
        <title>Acidophilic green algal genome provides insights into adaptation to an acidic environment.</title>
        <authorList>
            <person name="Hirooka S."/>
            <person name="Hirose Y."/>
            <person name="Kanesaki Y."/>
            <person name="Higuchi S."/>
            <person name="Fujiwara T."/>
            <person name="Onuma R."/>
            <person name="Era A."/>
            <person name="Ohbayashi R."/>
            <person name="Uzuka A."/>
            <person name="Nozaki H."/>
            <person name="Yoshikawa H."/>
            <person name="Miyagishima S.Y."/>
        </authorList>
    </citation>
    <scope>NUCLEOTIDE SEQUENCE [LARGE SCALE GENOMIC DNA]</scope>
    <source>
        <strain evidence="1 2">NIES-2499</strain>
    </source>
</reference>
<proteinExistence type="predicted"/>
<dbReference type="Proteomes" id="UP000232323">
    <property type="component" value="Unassembled WGS sequence"/>
</dbReference>
<evidence type="ECO:0000313" key="2">
    <source>
        <dbReference type="Proteomes" id="UP000232323"/>
    </source>
</evidence>
<protein>
    <recommendedName>
        <fullName evidence="3">MD-2-related lipid-recognition domain-containing protein</fullName>
    </recommendedName>
</protein>
<dbReference type="AlphaFoldDB" id="A0A250WVN5"/>
<dbReference type="EMBL" id="BEGY01000009">
    <property type="protein sequence ID" value="GAX74769.1"/>
    <property type="molecule type" value="Genomic_DNA"/>
</dbReference>